<proteinExistence type="predicted"/>
<name>A0A448MJ46_9PAST</name>
<dbReference type="Gene3D" id="1.10.3210.10">
    <property type="entry name" value="Hypothetical protein af1432"/>
    <property type="match status" value="1"/>
</dbReference>
<dbReference type="AlphaFoldDB" id="A0A448MJ46"/>
<dbReference type="GO" id="GO:0004309">
    <property type="term" value="F:exopolyphosphatase activity"/>
    <property type="evidence" value="ECO:0007669"/>
    <property type="project" value="UniProtKB-EC"/>
</dbReference>
<evidence type="ECO:0000259" key="1">
    <source>
        <dbReference type="Pfam" id="PF21447"/>
    </source>
</evidence>
<dbReference type="EC" id="3.6.1.11" evidence="2"/>
<dbReference type="Proteomes" id="UP000278733">
    <property type="component" value="Chromosome"/>
</dbReference>
<keyword evidence="2" id="KW-0378">Hydrolase</keyword>
<sequence length="70" mass="7946">MTEQFDIDTDQAHRTAGSANLLAHQYTGWGNPELAEEMRNLLLWAARLHEVGIVINHKGMQNIQPTFCKI</sequence>
<reference evidence="2 3" key="1">
    <citation type="submission" date="2018-12" db="EMBL/GenBank/DDBJ databases">
        <authorList>
            <consortium name="Pathogen Informatics"/>
        </authorList>
    </citation>
    <scope>NUCLEOTIDE SEQUENCE [LARGE SCALE GENOMIC DNA]</scope>
    <source>
        <strain evidence="2 3">NCTC8284</strain>
    </source>
</reference>
<dbReference type="Pfam" id="PF21447">
    <property type="entry name" value="Ppx-GppA_III"/>
    <property type="match status" value="1"/>
</dbReference>
<protein>
    <submittedName>
        <fullName evidence="2">Exopolyphosphatase</fullName>
        <ecNumber evidence="2">3.6.1.11</ecNumber>
    </submittedName>
</protein>
<accession>A0A448MJ46</accession>
<dbReference type="KEGG" id="rpne:NCTC8284_00297"/>
<organism evidence="2 3">
    <name type="scientific">Rodentibacter pneumotropicus</name>
    <dbReference type="NCBI Taxonomy" id="758"/>
    <lineage>
        <taxon>Bacteria</taxon>
        <taxon>Pseudomonadati</taxon>
        <taxon>Pseudomonadota</taxon>
        <taxon>Gammaproteobacteria</taxon>
        <taxon>Pasteurellales</taxon>
        <taxon>Pasteurellaceae</taxon>
        <taxon>Rodentibacter</taxon>
    </lineage>
</organism>
<evidence type="ECO:0000313" key="2">
    <source>
        <dbReference type="EMBL" id="VEH65162.1"/>
    </source>
</evidence>
<dbReference type="SUPFAM" id="SSF109604">
    <property type="entry name" value="HD-domain/PDEase-like"/>
    <property type="match status" value="1"/>
</dbReference>
<gene>
    <name evidence="2" type="primary">gppA_2</name>
    <name evidence="2" type="ORF">NCTC8284_00297</name>
</gene>
<dbReference type="EMBL" id="LR134405">
    <property type="protein sequence ID" value="VEH65162.1"/>
    <property type="molecule type" value="Genomic_DNA"/>
</dbReference>
<feature type="domain" description="Ppx/GppA phosphatase C-terminal" evidence="1">
    <location>
        <begin position="1"/>
        <end position="61"/>
    </location>
</feature>
<evidence type="ECO:0000313" key="3">
    <source>
        <dbReference type="Proteomes" id="UP000278733"/>
    </source>
</evidence>
<dbReference type="InterPro" id="IPR048950">
    <property type="entry name" value="Ppx_GppA_C"/>
</dbReference>